<name>A0A5C6G3R0_METRR</name>
<comment type="caution">
    <text evidence="1">The sequence shown here is derived from an EMBL/GenBank/DDBJ whole genome shotgun (WGS) entry which is preliminary data.</text>
</comment>
<proteinExistence type="predicted"/>
<sequence>MSVLSVLVFITQGSRLRRGYSQKPPDDATHLELFFRILVGQEKCPSKLFDALEQGLYLIWEQVYDLVNPFGDRRGGAFNSVWTFDLDKDVLLLTKEDRLCSAPLELARERLLTLGDFKLVSSPSQTFLQEQTLPGPFWEPKLHVSSRARAFIGQLLRDFAFTWRHVLRRKMNSTTFLKLAYATIWILRMDFTIVERIGFDYITDGGPYVKLIDLPGWRTPEATLVRAGSSWFALARDVREGIEMVQRHRSCTLSLGDASTNVATYAILTLRHVTLCKAEGNALVWTRSETLFGDIVASDAATDMLLWATNTTGAEPQLSSINCLPTEVQDRILSYAEVSAVASAKLGCDLGLGSPFSWSDGGVKIRIEDAKRHRFEGSPVESHIFLNGVMSGLSYKRERGYRAIYEKGTPTPILNLNQSF</sequence>
<dbReference type="Proteomes" id="UP000317257">
    <property type="component" value="Unassembled WGS sequence"/>
</dbReference>
<evidence type="ECO:0000313" key="2">
    <source>
        <dbReference type="Proteomes" id="UP000317257"/>
    </source>
</evidence>
<dbReference type="AlphaFoldDB" id="A0A5C6G3R0"/>
<protein>
    <submittedName>
        <fullName evidence="1">Uncharacterized protein</fullName>
    </submittedName>
</protein>
<dbReference type="EMBL" id="SBHS01000035">
    <property type="protein sequence ID" value="TWU71929.1"/>
    <property type="molecule type" value="Genomic_DNA"/>
</dbReference>
<accession>A0A5C6G3R0</accession>
<organism evidence="1 2">
    <name type="scientific">Metarhizium rileyi (strain RCEF 4871)</name>
    <name type="common">Nomuraea rileyi</name>
    <dbReference type="NCBI Taxonomy" id="1649241"/>
    <lineage>
        <taxon>Eukaryota</taxon>
        <taxon>Fungi</taxon>
        <taxon>Dikarya</taxon>
        <taxon>Ascomycota</taxon>
        <taxon>Pezizomycotina</taxon>
        <taxon>Sordariomycetes</taxon>
        <taxon>Hypocreomycetidae</taxon>
        <taxon>Hypocreales</taxon>
        <taxon>Clavicipitaceae</taxon>
        <taxon>Metarhizium</taxon>
    </lineage>
</organism>
<gene>
    <name evidence="1" type="ORF">ED733_003248</name>
</gene>
<reference evidence="2" key="1">
    <citation type="submission" date="2018-12" db="EMBL/GenBank/DDBJ databases">
        <title>The complete genome of Metarhizium rileyi, a key fungal pathogen of Lepidoptera.</title>
        <authorList>
            <person name="Binneck E."/>
            <person name="Lastra C.C.L."/>
            <person name="Sosa-Gomez D.R."/>
        </authorList>
    </citation>
    <scope>NUCLEOTIDE SEQUENCE [LARGE SCALE GENOMIC DNA]</scope>
    <source>
        <strain evidence="2">Cep018-CH2</strain>
    </source>
</reference>
<evidence type="ECO:0000313" key="1">
    <source>
        <dbReference type="EMBL" id="TWU71929.1"/>
    </source>
</evidence>